<dbReference type="EMBL" id="JBGBPQ010000006">
    <property type="protein sequence ID" value="KAL1522520.1"/>
    <property type="molecule type" value="Genomic_DNA"/>
</dbReference>
<dbReference type="AlphaFoldDB" id="A0AB34JNK2"/>
<feature type="compositionally biased region" description="Basic and acidic residues" evidence="1">
    <location>
        <begin position="81"/>
        <end position="91"/>
    </location>
</feature>
<protein>
    <submittedName>
        <fullName evidence="2">Uncharacterized protein</fullName>
    </submittedName>
</protein>
<evidence type="ECO:0000313" key="3">
    <source>
        <dbReference type="Proteomes" id="UP001515480"/>
    </source>
</evidence>
<feature type="region of interest" description="Disordered" evidence="1">
    <location>
        <begin position="55"/>
        <end position="97"/>
    </location>
</feature>
<accession>A0AB34JNK2</accession>
<keyword evidence="3" id="KW-1185">Reference proteome</keyword>
<comment type="caution">
    <text evidence="2">The sequence shown here is derived from an EMBL/GenBank/DDBJ whole genome shotgun (WGS) entry which is preliminary data.</text>
</comment>
<evidence type="ECO:0000256" key="1">
    <source>
        <dbReference type="SAM" id="MobiDB-lite"/>
    </source>
</evidence>
<evidence type="ECO:0000313" key="2">
    <source>
        <dbReference type="EMBL" id="KAL1522520.1"/>
    </source>
</evidence>
<organism evidence="2 3">
    <name type="scientific">Prymnesium parvum</name>
    <name type="common">Toxic golden alga</name>
    <dbReference type="NCBI Taxonomy" id="97485"/>
    <lineage>
        <taxon>Eukaryota</taxon>
        <taxon>Haptista</taxon>
        <taxon>Haptophyta</taxon>
        <taxon>Prymnesiophyceae</taxon>
        <taxon>Prymnesiales</taxon>
        <taxon>Prymnesiaceae</taxon>
        <taxon>Prymnesium</taxon>
    </lineage>
</organism>
<reference evidence="2 3" key="1">
    <citation type="journal article" date="2024" name="Science">
        <title>Giant polyketide synthase enzymes in the biosynthesis of giant marine polyether toxins.</title>
        <authorList>
            <person name="Fallon T.R."/>
            <person name="Shende V.V."/>
            <person name="Wierzbicki I.H."/>
            <person name="Pendleton A.L."/>
            <person name="Watervoot N.F."/>
            <person name="Auber R.P."/>
            <person name="Gonzalez D.J."/>
            <person name="Wisecaver J.H."/>
            <person name="Moore B.S."/>
        </authorList>
    </citation>
    <scope>NUCLEOTIDE SEQUENCE [LARGE SCALE GENOMIC DNA]</scope>
    <source>
        <strain evidence="2 3">12B1</strain>
    </source>
</reference>
<name>A0AB34JNK2_PRYPA</name>
<dbReference type="Proteomes" id="UP001515480">
    <property type="component" value="Unassembled WGS sequence"/>
</dbReference>
<sequence>MASARATYAPCASAQWRSEGGVPLSLAPGLVVEHAAHAAASSKEALLAGMCRARGSGGGADGWREGTECTRVGGRGSRLRASREQSGEHRRVLAGAR</sequence>
<gene>
    <name evidence="2" type="ORF">AB1Y20_017507</name>
</gene>
<proteinExistence type="predicted"/>